<organism evidence="6">
    <name type="scientific">marine sediment metagenome</name>
    <dbReference type="NCBI Taxonomy" id="412755"/>
    <lineage>
        <taxon>unclassified sequences</taxon>
        <taxon>metagenomes</taxon>
        <taxon>ecological metagenomes</taxon>
    </lineage>
</organism>
<evidence type="ECO:0000256" key="2">
    <source>
        <dbReference type="ARBA" id="ARBA00023015"/>
    </source>
</evidence>
<dbReference type="PANTHER" id="PTHR30126:SF99">
    <property type="entry name" value="TRANSCRIPTIONAL REGULATOR LYSR FAMILY"/>
    <property type="match status" value="1"/>
</dbReference>
<dbReference type="InterPro" id="IPR005119">
    <property type="entry name" value="LysR_subst-bd"/>
</dbReference>
<dbReference type="GO" id="GO:0003700">
    <property type="term" value="F:DNA-binding transcription factor activity"/>
    <property type="evidence" value="ECO:0007669"/>
    <property type="project" value="InterPro"/>
</dbReference>
<accession>A0A0F9X6K8</accession>
<keyword evidence="3" id="KW-0238">DNA-binding</keyword>
<sequence length="295" mass="32566">MLNASWLETFTTLCDISHFTRTANRLAMTQPGVSQHLRKLEQQVGQPLILRNGKSFTPPPAGEELLSIGRARRSEERALRDRMQRDDPLIGTVRIGCSGSFALWLYPQLIARMLQAPKLVIDLNAAPQSQIMAEVAAGRLDLGVVTRAPDMPRITATPLCREELCLVLPAAFDTTDLTLQRLDALGFIAHPDGNAYADDLLARNFDDYRGAEQLRVRSSINQIGQIPLPVAQGLGYTILPRSGVEAFPKRDALSVHALPDRRFHDLWLIARKDRAEFARVAATAEGITAAVETRG</sequence>
<dbReference type="SUPFAM" id="SSF53850">
    <property type="entry name" value="Periplasmic binding protein-like II"/>
    <property type="match status" value="1"/>
</dbReference>
<reference evidence="6" key="1">
    <citation type="journal article" date="2015" name="Nature">
        <title>Complex archaea that bridge the gap between prokaryotes and eukaryotes.</title>
        <authorList>
            <person name="Spang A."/>
            <person name="Saw J.H."/>
            <person name="Jorgensen S.L."/>
            <person name="Zaremba-Niedzwiedzka K."/>
            <person name="Martijn J."/>
            <person name="Lind A.E."/>
            <person name="van Eijk R."/>
            <person name="Schleper C."/>
            <person name="Guy L."/>
            <person name="Ettema T.J."/>
        </authorList>
    </citation>
    <scope>NUCLEOTIDE SEQUENCE</scope>
</reference>
<dbReference type="Pfam" id="PF03466">
    <property type="entry name" value="LysR_substrate"/>
    <property type="match status" value="1"/>
</dbReference>
<proteinExistence type="inferred from homology"/>
<dbReference type="GO" id="GO:0000976">
    <property type="term" value="F:transcription cis-regulatory region binding"/>
    <property type="evidence" value="ECO:0007669"/>
    <property type="project" value="TreeGrafter"/>
</dbReference>
<dbReference type="PRINTS" id="PR00039">
    <property type="entry name" value="HTHLYSR"/>
</dbReference>
<dbReference type="InterPro" id="IPR036388">
    <property type="entry name" value="WH-like_DNA-bd_sf"/>
</dbReference>
<keyword evidence="4" id="KW-0804">Transcription</keyword>
<evidence type="ECO:0000256" key="3">
    <source>
        <dbReference type="ARBA" id="ARBA00023125"/>
    </source>
</evidence>
<dbReference type="InterPro" id="IPR036390">
    <property type="entry name" value="WH_DNA-bd_sf"/>
</dbReference>
<feature type="domain" description="HTH lysR-type" evidence="5">
    <location>
        <begin position="2"/>
        <end position="57"/>
    </location>
</feature>
<name>A0A0F9X6K8_9ZZZZ</name>
<evidence type="ECO:0000256" key="1">
    <source>
        <dbReference type="ARBA" id="ARBA00009437"/>
    </source>
</evidence>
<dbReference type="Pfam" id="PF00126">
    <property type="entry name" value="HTH_1"/>
    <property type="match status" value="1"/>
</dbReference>
<protein>
    <recommendedName>
        <fullName evidence="5">HTH lysR-type domain-containing protein</fullName>
    </recommendedName>
</protein>
<dbReference type="PANTHER" id="PTHR30126">
    <property type="entry name" value="HTH-TYPE TRANSCRIPTIONAL REGULATOR"/>
    <property type="match status" value="1"/>
</dbReference>
<evidence type="ECO:0000256" key="4">
    <source>
        <dbReference type="ARBA" id="ARBA00023163"/>
    </source>
</evidence>
<gene>
    <name evidence="6" type="ORF">LCGC14_0186520</name>
</gene>
<dbReference type="Gene3D" id="1.10.10.10">
    <property type="entry name" value="Winged helix-like DNA-binding domain superfamily/Winged helix DNA-binding domain"/>
    <property type="match status" value="1"/>
</dbReference>
<evidence type="ECO:0000313" key="6">
    <source>
        <dbReference type="EMBL" id="KKN94576.1"/>
    </source>
</evidence>
<dbReference type="InterPro" id="IPR000847">
    <property type="entry name" value="LysR_HTH_N"/>
</dbReference>
<dbReference type="CDD" id="cd05466">
    <property type="entry name" value="PBP2_LTTR_substrate"/>
    <property type="match status" value="1"/>
</dbReference>
<keyword evidence="2" id="KW-0805">Transcription regulation</keyword>
<comment type="caution">
    <text evidence="6">The sequence shown here is derived from an EMBL/GenBank/DDBJ whole genome shotgun (WGS) entry which is preliminary data.</text>
</comment>
<dbReference type="AlphaFoldDB" id="A0A0F9X6K8"/>
<dbReference type="SUPFAM" id="SSF46785">
    <property type="entry name" value="Winged helix' DNA-binding domain"/>
    <property type="match status" value="1"/>
</dbReference>
<comment type="similarity">
    <text evidence="1">Belongs to the LysR transcriptional regulatory family.</text>
</comment>
<evidence type="ECO:0000259" key="5">
    <source>
        <dbReference type="PROSITE" id="PS50931"/>
    </source>
</evidence>
<dbReference type="Gene3D" id="3.40.190.10">
    <property type="entry name" value="Periplasmic binding protein-like II"/>
    <property type="match status" value="2"/>
</dbReference>
<dbReference type="PROSITE" id="PS50931">
    <property type="entry name" value="HTH_LYSR"/>
    <property type="match status" value="1"/>
</dbReference>
<dbReference type="EMBL" id="LAZR01000077">
    <property type="protein sequence ID" value="KKN94576.1"/>
    <property type="molecule type" value="Genomic_DNA"/>
</dbReference>